<reference evidence="1 2" key="1">
    <citation type="submission" date="2020-05" db="EMBL/GenBank/DDBJ databases">
        <title>Identification and distribution of gene clusters putatively required for synthesis of sphingolipid metabolism inhibitors in phylogenetically diverse species of the filamentous fungus Fusarium.</title>
        <authorList>
            <person name="Kim H.-S."/>
            <person name="Busman M."/>
            <person name="Brown D.W."/>
            <person name="Divon H."/>
            <person name="Uhlig S."/>
            <person name="Proctor R.H."/>
        </authorList>
    </citation>
    <scope>NUCLEOTIDE SEQUENCE [LARGE SCALE GENOMIC DNA]</scope>
    <source>
        <strain evidence="1 2">NRRL 13617</strain>
    </source>
</reference>
<accession>A0A8H5JUW9</accession>
<comment type="caution">
    <text evidence="1">The sequence shown here is derived from an EMBL/GenBank/DDBJ whole genome shotgun (WGS) entry which is preliminary data.</text>
</comment>
<dbReference type="OrthoDB" id="4820872at2759"/>
<protein>
    <submittedName>
        <fullName evidence="1">Uncharacterized protein</fullName>
    </submittedName>
</protein>
<sequence length="258" mass="29275">MTSATIANPYKYLIRSGPMSHSHLGQRLLRPTSVEAPLFSQASIFPKQSFNIQGRYVYETETSPATPIYHISSRNTQAGNPWQSQICRLLPSEVRRLSEVTGNDAFIRYDDDLTLYSGEKMNIPFTFAAGLGPTTLIVIRGQKRGTIQGSIVMEKSGRSCKFYHMIPIKRALTKVEEDKMQALMLKRGYRDSDDWKKKLLLTVQENSTKVTEWIDEYGTVVAVERDDTLEFSGEIQTEKKDLVVACWAFKGFVLEKTT</sequence>
<gene>
    <name evidence="1" type="ORF">FPHYL_5772</name>
</gene>
<organism evidence="1 2">
    <name type="scientific">Fusarium phyllophilum</name>
    <dbReference type="NCBI Taxonomy" id="47803"/>
    <lineage>
        <taxon>Eukaryota</taxon>
        <taxon>Fungi</taxon>
        <taxon>Dikarya</taxon>
        <taxon>Ascomycota</taxon>
        <taxon>Pezizomycotina</taxon>
        <taxon>Sordariomycetes</taxon>
        <taxon>Hypocreomycetidae</taxon>
        <taxon>Hypocreales</taxon>
        <taxon>Nectriaceae</taxon>
        <taxon>Fusarium</taxon>
        <taxon>Fusarium fujikuroi species complex</taxon>
    </lineage>
</organism>
<dbReference type="Proteomes" id="UP000582016">
    <property type="component" value="Unassembled WGS sequence"/>
</dbReference>
<proteinExistence type="predicted"/>
<keyword evidence="2" id="KW-1185">Reference proteome</keyword>
<dbReference type="EMBL" id="JAAOAQ010000193">
    <property type="protein sequence ID" value="KAF5562245.1"/>
    <property type="molecule type" value="Genomic_DNA"/>
</dbReference>
<evidence type="ECO:0000313" key="2">
    <source>
        <dbReference type="Proteomes" id="UP000582016"/>
    </source>
</evidence>
<name>A0A8H5JUW9_9HYPO</name>
<dbReference type="AlphaFoldDB" id="A0A8H5JUW9"/>
<evidence type="ECO:0000313" key="1">
    <source>
        <dbReference type="EMBL" id="KAF5562245.1"/>
    </source>
</evidence>